<dbReference type="EMBL" id="NAJO01000008">
    <property type="protein sequence ID" value="OQO10865.1"/>
    <property type="molecule type" value="Genomic_DNA"/>
</dbReference>
<evidence type="ECO:0000313" key="3">
    <source>
        <dbReference type="Proteomes" id="UP000192596"/>
    </source>
</evidence>
<gene>
    <name evidence="2" type="ORF">B0A48_04166</name>
</gene>
<name>A0A1V8THL3_9PEZI</name>
<organism evidence="2 3">
    <name type="scientific">Cryoendolithus antarcticus</name>
    <dbReference type="NCBI Taxonomy" id="1507870"/>
    <lineage>
        <taxon>Eukaryota</taxon>
        <taxon>Fungi</taxon>
        <taxon>Dikarya</taxon>
        <taxon>Ascomycota</taxon>
        <taxon>Pezizomycotina</taxon>
        <taxon>Dothideomycetes</taxon>
        <taxon>Dothideomycetidae</taxon>
        <taxon>Cladosporiales</taxon>
        <taxon>Cladosporiaceae</taxon>
        <taxon>Cryoendolithus</taxon>
    </lineage>
</organism>
<feature type="region of interest" description="Disordered" evidence="1">
    <location>
        <begin position="157"/>
        <end position="198"/>
    </location>
</feature>
<dbReference type="AlphaFoldDB" id="A0A1V8THL3"/>
<dbReference type="Proteomes" id="UP000192596">
    <property type="component" value="Unassembled WGS sequence"/>
</dbReference>
<comment type="caution">
    <text evidence="2">The sequence shown here is derived from an EMBL/GenBank/DDBJ whole genome shotgun (WGS) entry which is preliminary data.</text>
</comment>
<keyword evidence="3" id="KW-1185">Reference proteome</keyword>
<protein>
    <submittedName>
        <fullName evidence="2">Uncharacterized protein</fullName>
    </submittedName>
</protein>
<accession>A0A1V8THL3</accession>
<reference evidence="3" key="1">
    <citation type="submission" date="2017-03" db="EMBL/GenBank/DDBJ databases">
        <title>Genomes of endolithic fungi from Antarctica.</title>
        <authorList>
            <person name="Coleine C."/>
            <person name="Masonjones S."/>
            <person name="Stajich J.E."/>
        </authorList>
    </citation>
    <scope>NUCLEOTIDE SEQUENCE [LARGE SCALE GENOMIC DNA]</scope>
    <source>
        <strain evidence="3">CCFEE 5527</strain>
    </source>
</reference>
<evidence type="ECO:0000313" key="2">
    <source>
        <dbReference type="EMBL" id="OQO10865.1"/>
    </source>
</evidence>
<dbReference type="InParanoid" id="A0A1V8THL3"/>
<proteinExistence type="predicted"/>
<sequence>MSSPYTPSITFEYLSPSQLSMSDISSLIIIGSISTLNLPSPARSFDILTPRTSISSEISLNTTSEIRSNSSRRDAVDLDSDYDHPLTLVDSLELYRCRARSSVESIAPRRYHKSCIVKAMSKVFRGLFKGGFRRSQSAARKKHLVRWDGSEVFGGEQDAAFGDEESEGEGSQVSTRPVSPWLELEEMTWEERKEDARW</sequence>
<feature type="compositionally biased region" description="Basic and acidic residues" evidence="1">
    <location>
        <begin position="189"/>
        <end position="198"/>
    </location>
</feature>
<evidence type="ECO:0000256" key="1">
    <source>
        <dbReference type="SAM" id="MobiDB-lite"/>
    </source>
</evidence>